<dbReference type="AlphaFoldDB" id="A0A9P5WXH4"/>
<dbReference type="OrthoDB" id="2997340at2759"/>
<comment type="caution">
    <text evidence="1">The sequence shown here is derived from an EMBL/GenBank/DDBJ whole genome shotgun (WGS) entry which is preliminary data.</text>
</comment>
<gene>
    <name evidence="1" type="ORF">P691DRAFT_623377</name>
</gene>
<name>A0A9P5WXH4_9AGAR</name>
<dbReference type="EMBL" id="MU152827">
    <property type="protein sequence ID" value="KAF9440130.1"/>
    <property type="molecule type" value="Genomic_DNA"/>
</dbReference>
<feature type="non-terminal residue" evidence="1">
    <location>
        <position position="1"/>
    </location>
</feature>
<organism evidence="1 2">
    <name type="scientific">Macrolepiota fuliginosa MF-IS2</name>
    <dbReference type="NCBI Taxonomy" id="1400762"/>
    <lineage>
        <taxon>Eukaryota</taxon>
        <taxon>Fungi</taxon>
        <taxon>Dikarya</taxon>
        <taxon>Basidiomycota</taxon>
        <taxon>Agaricomycotina</taxon>
        <taxon>Agaricomycetes</taxon>
        <taxon>Agaricomycetidae</taxon>
        <taxon>Agaricales</taxon>
        <taxon>Agaricineae</taxon>
        <taxon>Agaricaceae</taxon>
        <taxon>Macrolepiota</taxon>
    </lineage>
</organism>
<sequence length="107" mass="11856">CWKWGHPSDTYRHPAIHCPICAGPHNKDSHHSMNGCCKGNLKASPPIPPTPADMGCPHVCSCINCSAQHAADDRHCPYWHHCFNHNWIKLRSTQDATARKAPTSVPT</sequence>
<dbReference type="Proteomes" id="UP000807342">
    <property type="component" value="Unassembled WGS sequence"/>
</dbReference>
<reference evidence="1" key="1">
    <citation type="submission" date="2020-11" db="EMBL/GenBank/DDBJ databases">
        <authorList>
            <consortium name="DOE Joint Genome Institute"/>
            <person name="Ahrendt S."/>
            <person name="Riley R."/>
            <person name="Andreopoulos W."/>
            <person name="Labutti K."/>
            <person name="Pangilinan J."/>
            <person name="Ruiz-Duenas F.J."/>
            <person name="Barrasa J.M."/>
            <person name="Sanchez-Garcia M."/>
            <person name="Camarero S."/>
            <person name="Miyauchi S."/>
            <person name="Serrano A."/>
            <person name="Linde D."/>
            <person name="Babiker R."/>
            <person name="Drula E."/>
            <person name="Ayuso-Fernandez I."/>
            <person name="Pacheco R."/>
            <person name="Padilla G."/>
            <person name="Ferreira P."/>
            <person name="Barriuso J."/>
            <person name="Kellner H."/>
            <person name="Castanera R."/>
            <person name="Alfaro M."/>
            <person name="Ramirez L."/>
            <person name="Pisabarro A.G."/>
            <person name="Kuo A."/>
            <person name="Tritt A."/>
            <person name="Lipzen A."/>
            <person name="He G."/>
            <person name="Yan M."/>
            <person name="Ng V."/>
            <person name="Cullen D."/>
            <person name="Martin F."/>
            <person name="Rosso M.-N."/>
            <person name="Henrissat B."/>
            <person name="Hibbett D."/>
            <person name="Martinez A.T."/>
            <person name="Grigoriev I.V."/>
        </authorList>
    </citation>
    <scope>NUCLEOTIDE SEQUENCE</scope>
    <source>
        <strain evidence="1">MF-IS2</strain>
    </source>
</reference>
<evidence type="ECO:0000313" key="1">
    <source>
        <dbReference type="EMBL" id="KAF9440130.1"/>
    </source>
</evidence>
<protein>
    <submittedName>
        <fullName evidence="1">Uncharacterized protein</fullName>
    </submittedName>
</protein>
<proteinExistence type="predicted"/>
<accession>A0A9P5WXH4</accession>
<feature type="non-terminal residue" evidence="1">
    <location>
        <position position="107"/>
    </location>
</feature>
<evidence type="ECO:0000313" key="2">
    <source>
        <dbReference type="Proteomes" id="UP000807342"/>
    </source>
</evidence>
<keyword evidence="2" id="KW-1185">Reference proteome</keyword>